<keyword evidence="2" id="KW-0689">Ribosomal protein</keyword>
<dbReference type="PROSITE" id="PS01171">
    <property type="entry name" value="RIBOSOMAL_L21E"/>
    <property type="match status" value="1"/>
</dbReference>
<keyword evidence="5" id="KW-1185">Reference proteome</keyword>
<dbReference type="HOGENOM" id="CLU_103610_0_1_1"/>
<evidence type="ECO:0000313" key="5">
    <source>
        <dbReference type="Proteomes" id="UP000029725"/>
    </source>
</evidence>
<dbReference type="RefSeq" id="XP_013236886.1">
    <property type="nucleotide sequence ID" value="XM_013381432.1"/>
</dbReference>
<dbReference type="EMBL" id="JMKJ01000579">
    <property type="protein sequence ID" value="KGG50459.1"/>
    <property type="molecule type" value="Genomic_DNA"/>
</dbReference>
<dbReference type="Gene3D" id="6.10.250.3260">
    <property type="match status" value="1"/>
</dbReference>
<evidence type="ECO:0000256" key="1">
    <source>
        <dbReference type="ARBA" id="ARBA00008427"/>
    </source>
</evidence>
<name>A0A098VNU9_9MICR</name>
<dbReference type="OrthoDB" id="1539250at2759"/>
<dbReference type="InterPro" id="IPR001147">
    <property type="entry name" value="Ribosomal_eL21"/>
</dbReference>
<dbReference type="InterPro" id="IPR018259">
    <property type="entry name" value="Ribosomal_eL21_CS"/>
</dbReference>
<keyword evidence="3" id="KW-0687">Ribonucleoprotein</keyword>
<protein>
    <recommendedName>
        <fullName evidence="6">60S ribosomal protein L21</fullName>
    </recommendedName>
</protein>
<evidence type="ECO:0008006" key="6">
    <source>
        <dbReference type="Google" id="ProtNLM"/>
    </source>
</evidence>
<dbReference type="GO" id="GO:0006412">
    <property type="term" value="P:translation"/>
    <property type="evidence" value="ECO:0007669"/>
    <property type="project" value="InterPro"/>
</dbReference>
<comment type="similarity">
    <text evidence="1">Belongs to the eukaryotic ribosomal protein eL21 family.</text>
</comment>
<evidence type="ECO:0000256" key="2">
    <source>
        <dbReference type="ARBA" id="ARBA00022980"/>
    </source>
</evidence>
<dbReference type="PANTHER" id="PTHR20981">
    <property type="entry name" value="60S RIBOSOMAL PROTEIN L21"/>
    <property type="match status" value="1"/>
</dbReference>
<organism evidence="4 5">
    <name type="scientific">Mitosporidium daphniae</name>
    <dbReference type="NCBI Taxonomy" id="1485682"/>
    <lineage>
        <taxon>Eukaryota</taxon>
        <taxon>Fungi</taxon>
        <taxon>Fungi incertae sedis</taxon>
        <taxon>Microsporidia</taxon>
        <taxon>Mitosporidium</taxon>
    </lineage>
</organism>
<dbReference type="GeneID" id="25260675"/>
<evidence type="ECO:0000313" key="4">
    <source>
        <dbReference type="EMBL" id="KGG50459.1"/>
    </source>
</evidence>
<proteinExistence type="inferred from homology"/>
<dbReference type="GO" id="GO:0005840">
    <property type="term" value="C:ribosome"/>
    <property type="evidence" value="ECO:0007669"/>
    <property type="project" value="UniProtKB-KW"/>
</dbReference>
<reference evidence="4 5" key="1">
    <citation type="submission" date="2014-04" db="EMBL/GenBank/DDBJ databases">
        <title>A new species of microsporidia sheds light on the evolution of extreme parasitism.</title>
        <authorList>
            <person name="Haag K.L."/>
            <person name="James T.Y."/>
            <person name="Larsson R."/>
            <person name="Schaer T.M."/>
            <person name="Refardt D."/>
            <person name="Pombert J.-F."/>
            <person name="Ebert D."/>
        </authorList>
    </citation>
    <scope>NUCLEOTIDE SEQUENCE [LARGE SCALE GENOMIC DNA]</scope>
    <source>
        <strain evidence="4 5">UGP3</strain>
        <tissue evidence="4">Spores</tissue>
    </source>
</reference>
<evidence type="ECO:0000256" key="3">
    <source>
        <dbReference type="ARBA" id="ARBA00023274"/>
    </source>
</evidence>
<dbReference type="FunFam" id="2.30.30.70:FF:000001">
    <property type="entry name" value="60S ribosomal protein L21"/>
    <property type="match status" value="1"/>
</dbReference>
<dbReference type="GO" id="GO:1990904">
    <property type="term" value="C:ribonucleoprotein complex"/>
    <property type="evidence" value="ECO:0007669"/>
    <property type="project" value="UniProtKB-KW"/>
</dbReference>
<dbReference type="SUPFAM" id="SSF50104">
    <property type="entry name" value="Translation proteins SH3-like domain"/>
    <property type="match status" value="1"/>
</dbReference>
<dbReference type="Pfam" id="PF01157">
    <property type="entry name" value="Ribosomal_L21e"/>
    <property type="match status" value="1"/>
</dbReference>
<dbReference type="InterPro" id="IPR036948">
    <property type="entry name" value="Ribosomal_eL21_sf"/>
</dbReference>
<dbReference type="InterPro" id="IPR008991">
    <property type="entry name" value="Translation_prot_SH3-like_sf"/>
</dbReference>
<dbReference type="AlphaFoldDB" id="A0A098VNU9"/>
<dbReference type="GO" id="GO:0003735">
    <property type="term" value="F:structural constituent of ribosome"/>
    <property type="evidence" value="ECO:0007669"/>
    <property type="project" value="InterPro"/>
</dbReference>
<dbReference type="Proteomes" id="UP000029725">
    <property type="component" value="Unassembled WGS sequence"/>
</dbReference>
<gene>
    <name evidence="4" type="ORF">DI09_6p430</name>
</gene>
<dbReference type="VEuPathDB" id="MicrosporidiaDB:DI09_6p430"/>
<sequence length="157" mass="17803">MPHSHGYRARTRHMFARGFRQHGGTIHLSTYMIPYKVGDYVDIKANGAVHKGMPHKFYHGKTGVVFNVTKSALGVIVNKRVGSRLLEKRISVRIEHVKPSKCRDDFIARMKSATAAHVNGEKTVCKRMPKSQRPACVVDLKNNEPQLLRPIPYECKI</sequence>
<dbReference type="Gene3D" id="2.30.30.70">
    <property type="entry name" value="Ribosomal protein L21"/>
    <property type="match status" value="1"/>
</dbReference>
<comment type="caution">
    <text evidence="4">The sequence shown here is derived from an EMBL/GenBank/DDBJ whole genome shotgun (WGS) entry which is preliminary data.</text>
</comment>
<accession>A0A098VNU9</accession>